<dbReference type="InterPro" id="IPR052548">
    <property type="entry name" value="Type_VII_TA_antitoxin"/>
</dbReference>
<dbReference type="Pfam" id="PF18765">
    <property type="entry name" value="Polbeta"/>
    <property type="match status" value="1"/>
</dbReference>
<evidence type="ECO:0000313" key="2">
    <source>
        <dbReference type="EMBL" id="GMQ32198.1"/>
    </source>
</evidence>
<feature type="domain" description="Polymerase beta nucleotidyltransferase" evidence="1">
    <location>
        <begin position="12"/>
        <end position="104"/>
    </location>
</feature>
<dbReference type="Gene3D" id="3.30.460.10">
    <property type="entry name" value="Beta Polymerase, domain 2"/>
    <property type="match status" value="1"/>
</dbReference>
<protein>
    <submittedName>
        <fullName evidence="2">Nucleotidyltransferase domain-containing protein</fullName>
    </submittedName>
</protein>
<proteinExistence type="predicted"/>
<evidence type="ECO:0000313" key="3">
    <source>
        <dbReference type="Proteomes" id="UP001307705"/>
    </source>
</evidence>
<dbReference type="EMBL" id="BTPE01000002">
    <property type="protein sequence ID" value="GMQ32198.1"/>
    <property type="molecule type" value="Genomic_DNA"/>
</dbReference>
<dbReference type="InterPro" id="IPR041633">
    <property type="entry name" value="Polbeta"/>
</dbReference>
<name>A0ABQ6PYB2_9BACT</name>
<dbReference type="PANTHER" id="PTHR33933:SF1">
    <property type="entry name" value="PROTEIN ADENYLYLTRANSFERASE MNTA-RELATED"/>
    <property type="match status" value="1"/>
</dbReference>
<dbReference type="CDD" id="cd05403">
    <property type="entry name" value="NT_KNTase_like"/>
    <property type="match status" value="1"/>
</dbReference>
<dbReference type="Proteomes" id="UP001307705">
    <property type="component" value="Unassembled WGS sequence"/>
</dbReference>
<dbReference type="SUPFAM" id="SSF81301">
    <property type="entry name" value="Nucleotidyltransferase"/>
    <property type="match status" value="1"/>
</dbReference>
<dbReference type="RefSeq" id="WP_338227010.1">
    <property type="nucleotide sequence ID" value="NZ_BTPE01000002.1"/>
</dbReference>
<comment type="caution">
    <text evidence="2">The sequence shown here is derived from an EMBL/GenBank/DDBJ whole genome shotgun (WGS) entry which is preliminary data.</text>
</comment>
<gene>
    <name evidence="2" type="ORF">Ataiwa_04700</name>
</gene>
<reference evidence="2 3" key="1">
    <citation type="submission" date="2023-08" db="EMBL/GenBank/DDBJ databases">
        <title>Draft genome sequence of Algoriphagus taiwanensis.</title>
        <authorList>
            <person name="Takatani N."/>
            <person name="Hosokawa M."/>
            <person name="Sawabe T."/>
        </authorList>
    </citation>
    <scope>NUCLEOTIDE SEQUENCE [LARGE SCALE GENOMIC DNA]</scope>
    <source>
        <strain evidence="2 3">JCM 19755</strain>
    </source>
</reference>
<accession>A0ABQ6PYB2</accession>
<dbReference type="PANTHER" id="PTHR33933">
    <property type="entry name" value="NUCLEOTIDYLTRANSFERASE"/>
    <property type="match status" value="1"/>
</dbReference>
<sequence length="109" mass="12496">MDKFGLSAKVIQQIQGIFELHPHVEKVIIYGSRAKGNYKPSSDIDLVIQGEKVDFTELLRIENELDDLLLPYQIDLSTFHFIQSSQDLLAHINRIGKTFFKKKTNPVNP</sequence>
<dbReference type="InterPro" id="IPR043519">
    <property type="entry name" value="NT_sf"/>
</dbReference>
<keyword evidence="3" id="KW-1185">Reference proteome</keyword>
<evidence type="ECO:0000259" key="1">
    <source>
        <dbReference type="Pfam" id="PF18765"/>
    </source>
</evidence>
<organism evidence="2 3">
    <name type="scientific">Algoriphagus taiwanensis</name>
    <dbReference type="NCBI Taxonomy" id="1445656"/>
    <lineage>
        <taxon>Bacteria</taxon>
        <taxon>Pseudomonadati</taxon>
        <taxon>Bacteroidota</taxon>
        <taxon>Cytophagia</taxon>
        <taxon>Cytophagales</taxon>
        <taxon>Cyclobacteriaceae</taxon>
        <taxon>Algoriphagus</taxon>
    </lineage>
</organism>